<feature type="region of interest" description="Disordered" evidence="1">
    <location>
        <begin position="164"/>
        <end position="188"/>
    </location>
</feature>
<comment type="caution">
    <text evidence="2">The sequence shown here is derived from an EMBL/GenBank/DDBJ whole genome shotgun (WGS) entry which is preliminary data.</text>
</comment>
<accession>A0A2A9ETX6</accession>
<dbReference type="RefSeq" id="WP_098462357.1">
    <property type="nucleotide sequence ID" value="NZ_PDJJ01000001.1"/>
</dbReference>
<dbReference type="EMBL" id="PDJJ01000001">
    <property type="protein sequence ID" value="PFG41740.1"/>
    <property type="molecule type" value="Genomic_DNA"/>
</dbReference>
<keyword evidence="3" id="KW-1185">Reference proteome</keyword>
<sequence length="188" mass="20366">MSDGFLTLYSDSAPHQWLPDWLTGMGARLTAPGTEEQIAFIDLEGDLHLVDRDAFSRALADEELNRTFQTWFSGSDDMIVTARRLSDHLYSVTCYLDGLDTAEIDAVALAAGERVARTAAEVVALVVDRRGVTADFDWDAFVASPGAVAAVPDLLIMKNDSARSAGDLGDEWRRDDPVPGLARFSGSA</sequence>
<evidence type="ECO:0000313" key="3">
    <source>
        <dbReference type="Proteomes" id="UP000224130"/>
    </source>
</evidence>
<gene>
    <name evidence="2" type="ORF">ATJ88_0382</name>
</gene>
<reference evidence="2 3" key="1">
    <citation type="submission" date="2017-10" db="EMBL/GenBank/DDBJ databases">
        <title>Sequencing the genomes of 1000 actinobacteria strains.</title>
        <authorList>
            <person name="Klenk H.-P."/>
        </authorList>
    </citation>
    <scope>NUCLEOTIDE SEQUENCE [LARGE SCALE GENOMIC DNA]</scope>
    <source>
        <strain evidence="2 3">DSM 21863</strain>
    </source>
</reference>
<organism evidence="2 3">
    <name type="scientific">Isoptericola jiangsuensis</name>
    <dbReference type="NCBI Taxonomy" id="548579"/>
    <lineage>
        <taxon>Bacteria</taxon>
        <taxon>Bacillati</taxon>
        <taxon>Actinomycetota</taxon>
        <taxon>Actinomycetes</taxon>
        <taxon>Micrococcales</taxon>
        <taxon>Promicromonosporaceae</taxon>
        <taxon>Isoptericola</taxon>
    </lineage>
</organism>
<dbReference type="AlphaFoldDB" id="A0A2A9ETX6"/>
<evidence type="ECO:0000256" key="1">
    <source>
        <dbReference type="SAM" id="MobiDB-lite"/>
    </source>
</evidence>
<evidence type="ECO:0000313" key="2">
    <source>
        <dbReference type="EMBL" id="PFG41740.1"/>
    </source>
</evidence>
<dbReference type="OrthoDB" id="5185368at2"/>
<proteinExistence type="predicted"/>
<dbReference type="Proteomes" id="UP000224130">
    <property type="component" value="Unassembled WGS sequence"/>
</dbReference>
<protein>
    <submittedName>
        <fullName evidence="2">Uncharacterized protein</fullName>
    </submittedName>
</protein>
<name>A0A2A9ETX6_9MICO</name>